<evidence type="ECO:0000256" key="4">
    <source>
        <dbReference type="ARBA" id="ARBA00022989"/>
    </source>
</evidence>
<feature type="transmembrane region" description="Helical" evidence="6">
    <location>
        <begin position="183"/>
        <end position="203"/>
    </location>
</feature>
<evidence type="ECO:0000313" key="8">
    <source>
        <dbReference type="Proteomes" id="UP000823913"/>
    </source>
</evidence>
<dbReference type="AlphaFoldDB" id="A0A9D1E5T6"/>
<evidence type="ECO:0000256" key="6">
    <source>
        <dbReference type="SAM" id="Phobius"/>
    </source>
</evidence>
<reference evidence="7" key="1">
    <citation type="submission" date="2020-10" db="EMBL/GenBank/DDBJ databases">
        <authorList>
            <person name="Gilroy R."/>
        </authorList>
    </citation>
    <scope>NUCLEOTIDE SEQUENCE</scope>
    <source>
        <strain evidence="7">ChiW16-3235</strain>
    </source>
</reference>
<keyword evidence="5 6" id="KW-0472">Membrane</keyword>
<feature type="transmembrane region" description="Helical" evidence="6">
    <location>
        <begin position="477"/>
        <end position="498"/>
    </location>
</feature>
<dbReference type="GO" id="GO:0005886">
    <property type="term" value="C:plasma membrane"/>
    <property type="evidence" value="ECO:0007669"/>
    <property type="project" value="UniProtKB-SubCell"/>
</dbReference>
<evidence type="ECO:0008006" key="9">
    <source>
        <dbReference type="Google" id="ProtNLM"/>
    </source>
</evidence>
<gene>
    <name evidence="7" type="ORF">IAB94_03165</name>
</gene>
<evidence type="ECO:0000256" key="3">
    <source>
        <dbReference type="ARBA" id="ARBA00022692"/>
    </source>
</evidence>
<comment type="subcellular location">
    <subcellularLocation>
        <location evidence="1">Cell membrane</location>
        <topology evidence="1">Multi-pass membrane protein</topology>
    </subcellularLocation>
</comment>
<feature type="transmembrane region" description="Helical" evidence="6">
    <location>
        <begin position="304"/>
        <end position="324"/>
    </location>
</feature>
<keyword evidence="4 6" id="KW-1133">Transmembrane helix</keyword>
<evidence type="ECO:0000256" key="2">
    <source>
        <dbReference type="ARBA" id="ARBA00022475"/>
    </source>
</evidence>
<protein>
    <recommendedName>
        <fullName evidence="9">Polysaccharide biosynthesis protein</fullName>
    </recommendedName>
</protein>
<evidence type="ECO:0000256" key="5">
    <source>
        <dbReference type="ARBA" id="ARBA00023136"/>
    </source>
</evidence>
<reference evidence="7" key="2">
    <citation type="journal article" date="2021" name="PeerJ">
        <title>Extensive microbial diversity within the chicken gut microbiome revealed by metagenomics and culture.</title>
        <authorList>
            <person name="Gilroy R."/>
            <person name="Ravi A."/>
            <person name="Getino M."/>
            <person name="Pursley I."/>
            <person name="Horton D.L."/>
            <person name="Alikhan N.F."/>
            <person name="Baker D."/>
            <person name="Gharbi K."/>
            <person name="Hall N."/>
            <person name="Watson M."/>
            <person name="Adriaenssens E.M."/>
            <person name="Foster-Nyarko E."/>
            <person name="Jarju S."/>
            <person name="Secka A."/>
            <person name="Antonio M."/>
            <person name="Oren A."/>
            <person name="Chaudhuri R.R."/>
            <person name="La Ragione R."/>
            <person name="Hildebrand F."/>
            <person name="Pallen M.J."/>
        </authorList>
    </citation>
    <scope>NUCLEOTIDE SEQUENCE</scope>
    <source>
        <strain evidence="7">ChiW16-3235</strain>
    </source>
</reference>
<dbReference type="EMBL" id="DVHK01000075">
    <property type="protein sequence ID" value="HIR67033.1"/>
    <property type="molecule type" value="Genomic_DNA"/>
</dbReference>
<dbReference type="PANTHER" id="PTHR30250">
    <property type="entry name" value="PST FAMILY PREDICTED COLANIC ACID TRANSPORTER"/>
    <property type="match status" value="1"/>
</dbReference>
<feature type="transmembrane region" description="Helical" evidence="6">
    <location>
        <begin position="121"/>
        <end position="141"/>
    </location>
</feature>
<organism evidence="7 8">
    <name type="scientific">Candidatus Coproplasma avicola</name>
    <dbReference type="NCBI Taxonomy" id="2840744"/>
    <lineage>
        <taxon>Bacteria</taxon>
        <taxon>Bacillati</taxon>
        <taxon>Bacillota</taxon>
        <taxon>Clostridia</taxon>
        <taxon>Eubacteriales</taxon>
        <taxon>Candidatus Coproplasma</taxon>
    </lineage>
</organism>
<name>A0A9D1E5T6_9FIRM</name>
<accession>A0A9D1E5T6</accession>
<feature type="transmembrane region" description="Helical" evidence="6">
    <location>
        <begin position="382"/>
        <end position="404"/>
    </location>
</feature>
<dbReference type="InterPro" id="IPR050833">
    <property type="entry name" value="Poly_Biosynth_Transport"/>
</dbReference>
<feature type="transmembrane region" description="Helical" evidence="6">
    <location>
        <begin position="446"/>
        <end position="465"/>
    </location>
</feature>
<feature type="transmembrane region" description="Helical" evidence="6">
    <location>
        <begin position="7"/>
        <end position="26"/>
    </location>
</feature>
<feature type="transmembrane region" description="Helical" evidence="6">
    <location>
        <begin position="46"/>
        <end position="69"/>
    </location>
</feature>
<evidence type="ECO:0000313" key="7">
    <source>
        <dbReference type="EMBL" id="HIR67033.1"/>
    </source>
</evidence>
<dbReference type="Pfam" id="PF13440">
    <property type="entry name" value="Polysacc_synt_3"/>
    <property type="match status" value="1"/>
</dbReference>
<feature type="transmembrane region" description="Helical" evidence="6">
    <location>
        <begin position="265"/>
        <end position="292"/>
    </location>
</feature>
<dbReference type="Proteomes" id="UP000823913">
    <property type="component" value="Unassembled WGS sequence"/>
</dbReference>
<feature type="transmembrane region" description="Helical" evidence="6">
    <location>
        <begin position="90"/>
        <end position="109"/>
    </location>
</feature>
<keyword evidence="3 6" id="KW-0812">Transmembrane</keyword>
<feature type="transmembrane region" description="Helical" evidence="6">
    <location>
        <begin position="240"/>
        <end position="259"/>
    </location>
</feature>
<feature type="transmembrane region" description="Helical" evidence="6">
    <location>
        <begin position="153"/>
        <end position="177"/>
    </location>
</feature>
<sequence length="529" mass="59308">MDKRKGLINVVVSIVFRLLLFVGGIFARRYLIQCVGNDANGLSSLYTSIIGFLAVAELGVGTAISYCMYKPIVEGNTEEVSALYRLFTRLYLVIGGIILVGGCVLMPFLPYLVGDYQSVDFNLYVTFGIMLVATVLTYAYSSKTSLINAYKNNYVTTTITSVAQIVQYVLQIVVVILTRSFEAFLVCYVICALLQWIMTEIYARKKYMPVLKGSGSVGAETKKSIVRNVKGMFMHKAGSALVNASDSIIISAFIGSEILGKYSNYTIIMTNMTSVITLFFTPLTAIIGHLCVRDDREEIQRYFNFFYAFNFMLAVVFFLGYYGIIDNLVTIFFEDPADPQGLVMDKSVSIIVTINYLLQFMRQATLLFRDATGTFYYDRWKPVIEGVLNIALSIGFAYLFGWAFGEEYELIGIIAATIVTNLAICHTVEPHVLFKYALHTSAKKFFIKNYACIAVFGLALLALHFSMQSFENEWVELVVNGFISVGISSVIVIGMFFADKDFRHYVLRIFTRIKAKLKGLSDYSVRNDG</sequence>
<proteinExistence type="predicted"/>
<evidence type="ECO:0000256" key="1">
    <source>
        <dbReference type="ARBA" id="ARBA00004651"/>
    </source>
</evidence>
<feature type="transmembrane region" description="Helical" evidence="6">
    <location>
        <begin position="410"/>
        <end position="434"/>
    </location>
</feature>
<comment type="caution">
    <text evidence="7">The sequence shown here is derived from an EMBL/GenBank/DDBJ whole genome shotgun (WGS) entry which is preliminary data.</text>
</comment>
<keyword evidence="2" id="KW-1003">Cell membrane</keyword>
<dbReference type="PANTHER" id="PTHR30250:SF26">
    <property type="entry name" value="PSMA PROTEIN"/>
    <property type="match status" value="1"/>
</dbReference>
<feature type="transmembrane region" description="Helical" evidence="6">
    <location>
        <begin position="344"/>
        <end position="361"/>
    </location>
</feature>